<reference evidence="1" key="2">
    <citation type="journal article" date="2022" name="Res Sq">
        <title>Comparative Genomics Reveals Insights into the Divergent Evolution of Astigmatic Mites and Household Pest Adaptations.</title>
        <authorList>
            <person name="Xiong Q."/>
            <person name="Wan A.T.-Y."/>
            <person name="Liu X.-Y."/>
            <person name="Fung C.S.-H."/>
            <person name="Xiao X."/>
            <person name="Malainual N."/>
            <person name="Hou J."/>
            <person name="Wang L."/>
            <person name="Wang M."/>
            <person name="Yang K."/>
            <person name="Cui Y."/>
            <person name="Leung E."/>
            <person name="Nong W."/>
            <person name="Shin S.-K."/>
            <person name="Au S."/>
            <person name="Jeong K.Y."/>
            <person name="Chew F.T."/>
            <person name="Hui J."/>
            <person name="Leung T.F."/>
            <person name="Tungtrongchitr A."/>
            <person name="Zhong N."/>
            <person name="Liu Z."/>
            <person name="Tsui S."/>
        </authorList>
    </citation>
    <scope>NUCLEOTIDE SEQUENCE</scope>
    <source>
        <strain evidence="1">Derf</strain>
        <tissue evidence="1">Whole organism</tissue>
    </source>
</reference>
<gene>
    <name evidence="1" type="ORF">DERF_004061</name>
</gene>
<evidence type="ECO:0000313" key="1">
    <source>
        <dbReference type="EMBL" id="KAH9530242.1"/>
    </source>
</evidence>
<dbReference type="Proteomes" id="UP000790347">
    <property type="component" value="Unassembled WGS sequence"/>
</dbReference>
<sequence length="62" mass="6967">MDSIHLELGLFDKTWTIIIGGEFKRFDENKRLKKGQILSTTTLTTAKGVNVIIKLTTTLSDD</sequence>
<protein>
    <submittedName>
        <fullName evidence="1">Uncharacterized protein</fullName>
    </submittedName>
</protein>
<dbReference type="EMBL" id="ASGP02000001">
    <property type="protein sequence ID" value="KAH9530242.1"/>
    <property type="molecule type" value="Genomic_DNA"/>
</dbReference>
<proteinExistence type="predicted"/>
<reference evidence="1" key="1">
    <citation type="submission" date="2013-05" db="EMBL/GenBank/DDBJ databases">
        <authorList>
            <person name="Yim A.K.Y."/>
            <person name="Chan T.F."/>
            <person name="Ji K.M."/>
            <person name="Liu X.Y."/>
            <person name="Zhou J.W."/>
            <person name="Li R.Q."/>
            <person name="Yang K.Y."/>
            <person name="Li J."/>
            <person name="Li M."/>
            <person name="Law P.T.W."/>
            <person name="Wu Y.L."/>
            <person name="Cai Z.L."/>
            <person name="Qin H."/>
            <person name="Bao Y."/>
            <person name="Leung R.K.K."/>
            <person name="Ng P.K.S."/>
            <person name="Zou J."/>
            <person name="Zhong X.J."/>
            <person name="Ran P.X."/>
            <person name="Zhong N.S."/>
            <person name="Liu Z.G."/>
            <person name="Tsui S.K.W."/>
        </authorList>
    </citation>
    <scope>NUCLEOTIDE SEQUENCE</scope>
    <source>
        <strain evidence="1">Derf</strain>
        <tissue evidence="1">Whole organism</tissue>
    </source>
</reference>
<keyword evidence="2" id="KW-1185">Reference proteome</keyword>
<comment type="caution">
    <text evidence="1">The sequence shown here is derived from an EMBL/GenBank/DDBJ whole genome shotgun (WGS) entry which is preliminary data.</text>
</comment>
<evidence type="ECO:0000313" key="2">
    <source>
        <dbReference type="Proteomes" id="UP000790347"/>
    </source>
</evidence>
<organism evidence="1 2">
    <name type="scientific">Dermatophagoides farinae</name>
    <name type="common">American house dust mite</name>
    <dbReference type="NCBI Taxonomy" id="6954"/>
    <lineage>
        <taxon>Eukaryota</taxon>
        <taxon>Metazoa</taxon>
        <taxon>Ecdysozoa</taxon>
        <taxon>Arthropoda</taxon>
        <taxon>Chelicerata</taxon>
        <taxon>Arachnida</taxon>
        <taxon>Acari</taxon>
        <taxon>Acariformes</taxon>
        <taxon>Sarcoptiformes</taxon>
        <taxon>Astigmata</taxon>
        <taxon>Psoroptidia</taxon>
        <taxon>Analgoidea</taxon>
        <taxon>Pyroglyphidae</taxon>
        <taxon>Dermatophagoidinae</taxon>
        <taxon>Dermatophagoides</taxon>
    </lineage>
</organism>
<name>A0A922IDT3_DERFA</name>
<dbReference type="AlphaFoldDB" id="A0A922IDT3"/>
<accession>A0A922IDT3</accession>